<dbReference type="Gene3D" id="1.25.40.1040">
    <property type="match status" value="1"/>
</dbReference>
<evidence type="ECO:0000313" key="4">
    <source>
        <dbReference type="Proteomes" id="UP000306954"/>
    </source>
</evidence>
<dbReference type="PROSITE" id="PS50835">
    <property type="entry name" value="IG_LIKE"/>
    <property type="match status" value="1"/>
</dbReference>
<proteinExistence type="inferred from homology"/>
<dbReference type="InterPro" id="IPR007110">
    <property type="entry name" value="Ig-like_dom"/>
</dbReference>
<dbReference type="AlphaFoldDB" id="A0A4T0I361"/>
<evidence type="ECO:0000256" key="1">
    <source>
        <dbReference type="ARBA" id="ARBA00006298"/>
    </source>
</evidence>
<dbReference type="Proteomes" id="UP000306954">
    <property type="component" value="Unassembled WGS sequence"/>
</dbReference>
<protein>
    <recommendedName>
        <fullName evidence="2">Ig-like domain-containing protein</fullName>
    </recommendedName>
</protein>
<evidence type="ECO:0000259" key="2">
    <source>
        <dbReference type="PROSITE" id="PS50835"/>
    </source>
</evidence>
<name>A0A4T0I361_WALIC</name>
<evidence type="ECO:0000313" key="3">
    <source>
        <dbReference type="EMBL" id="TIB11057.1"/>
    </source>
</evidence>
<comment type="caution">
    <text evidence="3">The sequence shown here is derived from an EMBL/GenBank/DDBJ whole genome shotgun (WGS) entry which is preliminary data.</text>
</comment>
<sequence length="816" mass="90020">MSSAIRLNRIYDFIDAGRFNDAISQCCQLLNSNSTSPHSDLVKSLLAFSYSRSGNAHAARKIALGLASTTPSTADTLAALNLTLSDLGEYDVLAGVYRELWQRNGSAYDKQAKLALTNYVKAFNWRAVQATCLRLSKHDRKYEWWAVAALLMQAVSADVDKEKDTEKGIALALALRIAHSLHPSSAQQAHLLTRLYSHAGDLEKAARVLDECHAYVNTSLALQELQWDVLAELHRTTSIRDKAHSLLRAGSHNYAHHSAYLSTIQCGQREDVDHAIELFHSLSLQDPKERGHLIALMEVSRRCHSDEGAPQLIKLIERYWQQYKSKPVCHDDLAVFLAHLHGQQVDLGGLRGLFSAALHDDDEQLDVRINAAKLSRSLAITTSISEDVDSAAYYARLYAHYQPASAGVPSTDIHPADDLGVLSVLCHVSAYHKSKPTDTAHLHAAVAFIEWALQGNVRSYKLKILYIALCRILAQPGGVWRGASALRIQSVQNDTLSAYACAQISALSCSRDDVAGVLPSTTSPRCVWNQSARESAEMMGRLFEKGAWSHLEDFAAFRDRLASSLNKWLLWFEDVRIRLGEVDRVGTEEMEAWVVSLQQLKTVGVDRLVDNRDSSLLPSHSPLDEPHAGVQLHVLTNQDAAWLSAYCDMYARFLNAALGRQAVQVETGSGNETQTQTQDTDNLTAPERVLSDMSHLAHAYHCQGSDAEKAPVAQRLLDTYTLFGELLNAATLPIEQAHCVKVAIEAWSLILLAIPAPSKKKKTKSPSYPLYNGVGVCLANMVKGWQSSVGSGGGVDHSLFARLHDLVLQKIDYKNM</sequence>
<dbReference type="InterPro" id="IPR019183">
    <property type="entry name" value="NAA25_NatB_aux_su"/>
</dbReference>
<dbReference type="PANTHER" id="PTHR22767:SF3">
    <property type="entry name" value="N-ALPHA-ACETYLTRANSFERASE 25, NATB AUXILIARY SUBUNIT"/>
    <property type="match status" value="1"/>
</dbReference>
<dbReference type="GO" id="GO:0031416">
    <property type="term" value="C:NatB complex"/>
    <property type="evidence" value="ECO:0007669"/>
    <property type="project" value="TreeGrafter"/>
</dbReference>
<dbReference type="PANTHER" id="PTHR22767">
    <property type="entry name" value="N-TERMINAL ACETYLTRANSFERASE-RELATED"/>
    <property type="match status" value="1"/>
</dbReference>
<accession>A0A4T0I361</accession>
<dbReference type="EMBL" id="SPOF01000026">
    <property type="protein sequence ID" value="TIB11057.1"/>
    <property type="molecule type" value="Genomic_DNA"/>
</dbReference>
<dbReference type="Pfam" id="PF09797">
    <property type="entry name" value="NatB_MDM20"/>
    <property type="match status" value="1"/>
</dbReference>
<organism evidence="3 4">
    <name type="scientific">Wallemia ichthyophaga</name>
    <dbReference type="NCBI Taxonomy" id="245174"/>
    <lineage>
        <taxon>Eukaryota</taxon>
        <taxon>Fungi</taxon>
        <taxon>Dikarya</taxon>
        <taxon>Basidiomycota</taxon>
        <taxon>Wallemiomycotina</taxon>
        <taxon>Wallemiomycetes</taxon>
        <taxon>Wallemiales</taxon>
        <taxon>Wallemiaceae</taxon>
        <taxon>Wallemia</taxon>
    </lineage>
</organism>
<reference evidence="3 4" key="1">
    <citation type="submission" date="2019-03" db="EMBL/GenBank/DDBJ databases">
        <title>Sequencing 23 genomes of Wallemia ichthyophaga.</title>
        <authorList>
            <person name="Gostincar C."/>
        </authorList>
    </citation>
    <scope>NUCLEOTIDE SEQUENCE [LARGE SCALE GENOMIC DNA]</scope>
    <source>
        <strain evidence="3 4">EXF-8621</strain>
    </source>
</reference>
<gene>
    <name evidence="3" type="ORF">E3P90_02573</name>
</gene>
<feature type="domain" description="Ig-like" evidence="2">
    <location>
        <begin position="403"/>
        <end position="501"/>
    </location>
</feature>
<comment type="similarity">
    <text evidence="1">Belongs to the MDM20/NAA25 family.</text>
</comment>